<accession>A0ACC2J0V6</accession>
<reference evidence="1" key="1">
    <citation type="submission" date="2022-12" db="EMBL/GenBank/DDBJ databases">
        <title>Genome Sequence of Lasiodiplodia mahajangana.</title>
        <authorList>
            <person name="Buettner E."/>
        </authorList>
    </citation>
    <scope>NUCLEOTIDE SEQUENCE</scope>
    <source>
        <strain evidence="1">VT137</strain>
    </source>
</reference>
<keyword evidence="2" id="KW-1185">Reference proteome</keyword>
<dbReference type="Proteomes" id="UP001153332">
    <property type="component" value="Unassembled WGS sequence"/>
</dbReference>
<name>A0ACC2J0V6_9PEZI</name>
<organism evidence="1 2">
    <name type="scientific">Lasiodiplodia mahajangana</name>
    <dbReference type="NCBI Taxonomy" id="1108764"/>
    <lineage>
        <taxon>Eukaryota</taxon>
        <taxon>Fungi</taxon>
        <taxon>Dikarya</taxon>
        <taxon>Ascomycota</taxon>
        <taxon>Pezizomycotina</taxon>
        <taxon>Dothideomycetes</taxon>
        <taxon>Dothideomycetes incertae sedis</taxon>
        <taxon>Botryosphaeriales</taxon>
        <taxon>Botryosphaeriaceae</taxon>
        <taxon>Lasiodiplodia</taxon>
    </lineage>
</organism>
<evidence type="ECO:0000313" key="1">
    <source>
        <dbReference type="EMBL" id="KAJ8121021.1"/>
    </source>
</evidence>
<protein>
    <submittedName>
        <fullName evidence="1">Uncharacterized protein</fullName>
    </submittedName>
</protein>
<comment type="caution">
    <text evidence="1">The sequence shown here is derived from an EMBL/GenBank/DDBJ whole genome shotgun (WGS) entry which is preliminary data.</text>
</comment>
<evidence type="ECO:0000313" key="2">
    <source>
        <dbReference type="Proteomes" id="UP001153332"/>
    </source>
</evidence>
<proteinExistence type="predicted"/>
<dbReference type="EMBL" id="JAPUUL010003926">
    <property type="protein sequence ID" value="KAJ8121021.1"/>
    <property type="molecule type" value="Genomic_DNA"/>
</dbReference>
<gene>
    <name evidence="1" type="ORF">O1611_g10210</name>
</gene>
<sequence length="87" mass="9224">MPLNSFIAALGLLAPASALLRFPCSQLTVQRLDPLVNPGQNPSAHLHQVVGGLPREEWNIQASTTDGPGQLAKPGWHDGLLYDGCAL</sequence>